<dbReference type="VEuPathDB" id="FungiDB:YALI0_E03718g"/>
<dbReference type="GO" id="GO:0005886">
    <property type="term" value="C:plasma membrane"/>
    <property type="evidence" value="ECO:0007669"/>
    <property type="project" value="TreeGrafter"/>
</dbReference>
<dbReference type="PANTHER" id="PTHR11188:SF17">
    <property type="entry name" value="FI21816P1"/>
    <property type="match status" value="1"/>
</dbReference>
<sequence>MIITPKTHNKSALKLKLAEPERHYRQGDIVAGTVVIHPTKHELSFDAISLQLKGYIQTRSEDGTHCHQACFLSIDKNLDANLTNLPSQGKSKAFHANQVYRYPFEFELPIDVPKEGITARCDAQYLKLPPSFEIATSNVVGTYASIHYVVEAAILSVNDREQTSYFQGTSGASYGIAGGLRSNPGSLPGSANNSAPSSPGTPSTMMHTSPIRKVSVPILVVPNYHPHTQANLFKPGLLQQAEAAGDSAKAHAKFKAGDVQLMGITSMNKIPIIKTYKTSSSSTITVPLNIRFTPEDPTGTTPEVVSISAKLQAYTVISHEIPQYLWSSQHYDPASGKPVPRQSVAESSRNLLHVSQKIRPAFALTDKADKYTVNFALCIPDKMKKSLVPSFNFASISHGYRLKFYVTFANRVIATVAYPVIVSGYAAESISAFPSSASLMSLNNAGGNDAVSIPVDVNAQSTKFVIGSGLPEYEHDDPDSAPMSRNTSGTNLASLATQNSAAQSGHQNSAHHILNLNHENSRSTSSLVGTLKRAMSATSLHKKKD</sequence>
<dbReference type="GO" id="GO:0070086">
    <property type="term" value="P:ubiquitin-dependent endocytosis"/>
    <property type="evidence" value="ECO:0007669"/>
    <property type="project" value="TreeGrafter"/>
</dbReference>
<dbReference type="GO" id="GO:0031625">
    <property type="term" value="F:ubiquitin protein ligase binding"/>
    <property type="evidence" value="ECO:0007669"/>
    <property type="project" value="TreeGrafter"/>
</dbReference>
<evidence type="ECO:0000256" key="1">
    <source>
        <dbReference type="SAM" id="MobiDB-lite"/>
    </source>
</evidence>
<feature type="domain" description="Arrestin-like N-terminal" evidence="2">
    <location>
        <begin position="15"/>
        <end position="157"/>
    </location>
</feature>
<dbReference type="SUPFAM" id="SSF81296">
    <property type="entry name" value="E set domains"/>
    <property type="match status" value="1"/>
</dbReference>
<dbReference type="Proteomes" id="UP000256601">
    <property type="component" value="Unassembled WGS sequence"/>
</dbReference>
<evidence type="ECO:0000313" key="4">
    <source>
        <dbReference type="EMBL" id="RDW26533.1"/>
    </source>
</evidence>
<dbReference type="EMBL" id="KZ858978">
    <property type="protein sequence ID" value="RDW26533.1"/>
    <property type="molecule type" value="Genomic_DNA"/>
</dbReference>
<dbReference type="EMBL" id="CP017557">
    <property type="protein sequence ID" value="AOW04909.1"/>
    <property type="molecule type" value="Genomic_DNA"/>
</dbReference>
<dbReference type="Gene3D" id="2.60.40.640">
    <property type="match status" value="1"/>
</dbReference>
<dbReference type="AlphaFoldDB" id="A0A1D8NH03"/>
<dbReference type="OrthoDB" id="4081310at2759"/>
<evidence type="ECO:0000313" key="5">
    <source>
        <dbReference type="Proteomes" id="UP000182444"/>
    </source>
</evidence>
<name>A0A1D8NH03_YARLL</name>
<dbReference type="RefSeq" id="XP_503510.1">
    <property type="nucleotide sequence ID" value="XM_503510.1"/>
</dbReference>
<gene>
    <name evidence="4" type="ORF">B0I71DRAFT_130689</name>
    <name evidence="3" type="ORF">YALI1_E04499g</name>
</gene>
<accession>A0A1D8NH03</accession>
<dbReference type="GO" id="GO:0030674">
    <property type="term" value="F:protein-macromolecule adaptor activity"/>
    <property type="evidence" value="ECO:0007669"/>
    <property type="project" value="TreeGrafter"/>
</dbReference>
<evidence type="ECO:0000259" key="2">
    <source>
        <dbReference type="Pfam" id="PF00339"/>
    </source>
</evidence>
<proteinExistence type="predicted"/>
<evidence type="ECO:0000313" key="6">
    <source>
        <dbReference type="Proteomes" id="UP000256601"/>
    </source>
</evidence>
<reference evidence="4 6" key="2">
    <citation type="submission" date="2018-07" db="EMBL/GenBank/DDBJ databases">
        <title>Draft Genome Assemblies for Five Robust Yarrowia lipolytica Strains Exhibiting High Lipid Production and Pentose Sugar Utilization and Sugar Alcohol Secretion from Undetoxified Lignocellulosic Biomass Hydrolysates.</title>
        <authorList>
            <consortium name="DOE Joint Genome Institute"/>
            <person name="Walker C."/>
            <person name="Ryu S."/>
            <person name="Na H."/>
            <person name="Zane M."/>
            <person name="LaButti K."/>
            <person name="Lipzen A."/>
            <person name="Haridas S."/>
            <person name="Barry K."/>
            <person name="Grigoriev I.V."/>
            <person name="Quarterman J."/>
            <person name="Slininger P."/>
            <person name="Dien B."/>
            <person name="Trinh C.T."/>
        </authorList>
    </citation>
    <scope>NUCLEOTIDE SEQUENCE [LARGE SCALE GENOMIC DNA]</scope>
    <source>
        <strain evidence="4 6">YB392</strain>
    </source>
</reference>
<dbReference type="InterPro" id="IPR014756">
    <property type="entry name" value="Ig_E-set"/>
</dbReference>
<organism evidence="3 5">
    <name type="scientific">Yarrowia lipolytica</name>
    <name type="common">Candida lipolytica</name>
    <dbReference type="NCBI Taxonomy" id="4952"/>
    <lineage>
        <taxon>Eukaryota</taxon>
        <taxon>Fungi</taxon>
        <taxon>Dikarya</taxon>
        <taxon>Ascomycota</taxon>
        <taxon>Saccharomycotina</taxon>
        <taxon>Dipodascomycetes</taxon>
        <taxon>Dipodascales</taxon>
        <taxon>Dipodascales incertae sedis</taxon>
        <taxon>Yarrowia</taxon>
    </lineage>
</organism>
<dbReference type="InterPro" id="IPR014752">
    <property type="entry name" value="Arrestin-like_C"/>
</dbReference>
<dbReference type="Proteomes" id="UP000182444">
    <property type="component" value="Chromosome 1E"/>
</dbReference>
<dbReference type="VEuPathDB" id="FungiDB:YALI1_E04499g"/>
<dbReference type="PANTHER" id="PTHR11188">
    <property type="entry name" value="ARRESTIN DOMAIN CONTAINING PROTEIN"/>
    <property type="match status" value="1"/>
</dbReference>
<evidence type="ECO:0000313" key="3">
    <source>
        <dbReference type="EMBL" id="AOW04909.1"/>
    </source>
</evidence>
<feature type="region of interest" description="Disordered" evidence="1">
    <location>
        <begin position="183"/>
        <end position="208"/>
    </location>
</feature>
<reference evidence="3 5" key="1">
    <citation type="journal article" date="2016" name="PLoS ONE">
        <title>Sequence Assembly of Yarrowia lipolytica Strain W29/CLIB89 Shows Transposable Element Diversity.</title>
        <authorList>
            <person name="Magnan C."/>
            <person name="Yu J."/>
            <person name="Chang I."/>
            <person name="Jahn E."/>
            <person name="Kanomata Y."/>
            <person name="Wu J."/>
            <person name="Zeller M."/>
            <person name="Oakes M."/>
            <person name="Baldi P."/>
            <person name="Sandmeyer S."/>
        </authorList>
    </citation>
    <scope>NUCLEOTIDE SEQUENCE [LARGE SCALE GENOMIC DNA]</scope>
    <source>
        <strain evidence="3">CLIB89</strain>
        <strain evidence="5">CLIB89(W29)</strain>
    </source>
</reference>
<dbReference type="InterPro" id="IPR050357">
    <property type="entry name" value="Arrestin_domain-protein"/>
</dbReference>
<dbReference type="GO" id="GO:0005829">
    <property type="term" value="C:cytosol"/>
    <property type="evidence" value="ECO:0007669"/>
    <property type="project" value="TreeGrafter"/>
</dbReference>
<dbReference type="InterPro" id="IPR011021">
    <property type="entry name" value="Arrestin-like_N"/>
</dbReference>
<feature type="compositionally biased region" description="Low complexity" evidence="1">
    <location>
        <begin position="188"/>
        <end position="204"/>
    </location>
</feature>
<protein>
    <recommendedName>
        <fullName evidence="2">Arrestin-like N-terminal domain-containing protein</fullName>
    </recommendedName>
</protein>
<dbReference type="Pfam" id="PF00339">
    <property type="entry name" value="Arrestin_N"/>
    <property type="match status" value="1"/>
</dbReference>
<dbReference type="GeneID" id="2912162"/>
<feature type="region of interest" description="Disordered" evidence="1">
    <location>
        <begin position="469"/>
        <end position="490"/>
    </location>
</feature>
<dbReference type="KEGG" id="yli:2912162"/>